<reference evidence="2" key="1">
    <citation type="submission" date="2016-02" db="EMBL/GenBank/DDBJ databases">
        <authorList>
            <person name="Holder M.E."/>
            <person name="Ajami N.J."/>
            <person name="Petrosino J.F."/>
        </authorList>
    </citation>
    <scope>NUCLEOTIDE SEQUENCE [LARGE SCALE GENOMIC DNA]</scope>
    <source>
        <strain evidence="2">CCUG 36733</strain>
    </source>
</reference>
<protein>
    <submittedName>
        <fullName evidence="1">Uncharacterized protein</fullName>
    </submittedName>
</protein>
<evidence type="ECO:0000313" key="1">
    <source>
        <dbReference type="EMBL" id="AMD88180.1"/>
    </source>
</evidence>
<sequence>MAERWDVPLTTGTSVAQAWTSETGPFGDQDTVDVLDLGADAPDDLTDSASYTRTVTEARGEADLDGILASTGAPTSLLDGAGTRCWPVMHARQRDTLTLCRRADGDVVVLERVSD</sequence>
<proteinExistence type="predicted"/>
<dbReference type="OrthoDB" id="2897536at2"/>
<dbReference type="Proteomes" id="UP000065220">
    <property type="component" value="Chromosome"/>
</dbReference>
<dbReference type="RefSeq" id="WP_067943551.1">
    <property type="nucleotide sequence ID" value="NZ_CP014228.1"/>
</dbReference>
<evidence type="ECO:0000313" key="2">
    <source>
        <dbReference type="Proteomes" id="UP000065220"/>
    </source>
</evidence>
<dbReference type="EMBL" id="CP014228">
    <property type="protein sequence ID" value="AMD88180.1"/>
    <property type="molecule type" value="Genomic_DNA"/>
</dbReference>
<name>A0A0X8JG22_ACTRD</name>
<dbReference type="AlphaFoldDB" id="A0A0X8JG22"/>
<accession>A0A0X8JG22</accession>
<dbReference type="KEGG" id="ard:AXF14_12060"/>
<gene>
    <name evidence="1" type="ORF">AXF14_12060</name>
</gene>
<organism evidence="1 2">
    <name type="scientific">Actinomyces radicidentis</name>
    <dbReference type="NCBI Taxonomy" id="111015"/>
    <lineage>
        <taxon>Bacteria</taxon>
        <taxon>Bacillati</taxon>
        <taxon>Actinomycetota</taxon>
        <taxon>Actinomycetes</taxon>
        <taxon>Actinomycetales</taxon>
        <taxon>Actinomycetaceae</taxon>
        <taxon>Actinomyces</taxon>
    </lineage>
</organism>
<keyword evidence="2" id="KW-1185">Reference proteome</keyword>